<dbReference type="Proteomes" id="UP000238479">
    <property type="component" value="Chromosome 3"/>
</dbReference>
<feature type="region of interest" description="Disordered" evidence="1">
    <location>
        <begin position="1"/>
        <end position="205"/>
    </location>
</feature>
<keyword evidence="3" id="KW-1185">Reference proteome</keyword>
<evidence type="ECO:0000256" key="1">
    <source>
        <dbReference type="SAM" id="MobiDB-lite"/>
    </source>
</evidence>
<accession>A0A2P6RH04</accession>
<feature type="compositionally biased region" description="Basic and acidic residues" evidence="1">
    <location>
        <begin position="115"/>
        <end position="127"/>
    </location>
</feature>
<sequence length="205" mass="22662">MPVNSMDMWSTSEEPAILPPQYSRQPGRPKTKRIKDPSEKLQDSVSKLGRVQRSLKCGNCNQVGHNVKTCQRHLPPKEKKTSAVSKKRKENNEAGQGSGNQSKRGKKGPMTANELRQKVKERAEYQRKKWAAQKAASLAENRCAPTRGRPRQATSAPTASRHVQATSTTITSRPPQAPRASTKQVATPTRSSQRIRENSGKGEGK</sequence>
<gene>
    <name evidence="2" type="ORF">RchiOBHm_Chr3g0494501</name>
</gene>
<organism evidence="2 3">
    <name type="scientific">Rosa chinensis</name>
    <name type="common">China rose</name>
    <dbReference type="NCBI Taxonomy" id="74649"/>
    <lineage>
        <taxon>Eukaryota</taxon>
        <taxon>Viridiplantae</taxon>
        <taxon>Streptophyta</taxon>
        <taxon>Embryophyta</taxon>
        <taxon>Tracheophyta</taxon>
        <taxon>Spermatophyta</taxon>
        <taxon>Magnoliopsida</taxon>
        <taxon>eudicotyledons</taxon>
        <taxon>Gunneridae</taxon>
        <taxon>Pentapetalae</taxon>
        <taxon>rosids</taxon>
        <taxon>fabids</taxon>
        <taxon>Rosales</taxon>
        <taxon>Rosaceae</taxon>
        <taxon>Rosoideae</taxon>
        <taxon>Rosoideae incertae sedis</taxon>
        <taxon>Rosa</taxon>
    </lineage>
</organism>
<dbReference type="AlphaFoldDB" id="A0A2P6RH04"/>
<feature type="compositionally biased region" description="Polar residues" evidence="1">
    <location>
        <begin position="93"/>
        <end position="102"/>
    </location>
</feature>
<feature type="compositionally biased region" description="Polar residues" evidence="1">
    <location>
        <begin position="152"/>
        <end position="192"/>
    </location>
</feature>
<reference evidence="2 3" key="1">
    <citation type="journal article" date="2018" name="Nat. Genet.">
        <title>The Rosa genome provides new insights in the design of modern roses.</title>
        <authorList>
            <person name="Bendahmane M."/>
        </authorList>
    </citation>
    <scope>NUCLEOTIDE SEQUENCE [LARGE SCALE GENOMIC DNA]</scope>
    <source>
        <strain evidence="3">cv. Old Blush</strain>
    </source>
</reference>
<dbReference type="EMBL" id="PDCK01000041">
    <property type="protein sequence ID" value="PRQ45703.1"/>
    <property type="molecule type" value="Genomic_DNA"/>
</dbReference>
<feature type="compositionally biased region" description="Basic and acidic residues" evidence="1">
    <location>
        <begin position="194"/>
        <end position="205"/>
    </location>
</feature>
<name>A0A2P6RH04_ROSCH</name>
<proteinExistence type="predicted"/>
<comment type="caution">
    <text evidence="2">The sequence shown here is derived from an EMBL/GenBank/DDBJ whole genome shotgun (WGS) entry which is preliminary data.</text>
</comment>
<evidence type="ECO:0000313" key="3">
    <source>
        <dbReference type="Proteomes" id="UP000238479"/>
    </source>
</evidence>
<protein>
    <submittedName>
        <fullName evidence="2">Putative transcription factor interactor and regulator CCHC(Zn) family</fullName>
    </submittedName>
</protein>
<dbReference type="Gramene" id="PRQ45703">
    <property type="protein sequence ID" value="PRQ45703"/>
    <property type="gene ID" value="RchiOBHm_Chr3g0494501"/>
</dbReference>
<evidence type="ECO:0000313" key="2">
    <source>
        <dbReference type="EMBL" id="PRQ45703.1"/>
    </source>
</evidence>